<dbReference type="EMBL" id="SJZI01000042">
    <property type="protein sequence ID" value="TCJ14560.1"/>
    <property type="molecule type" value="Genomic_DNA"/>
</dbReference>
<dbReference type="AlphaFoldDB" id="A0A4R1BC06"/>
<proteinExistence type="predicted"/>
<dbReference type="Proteomes" id="UP000295334">
    <property type="component" value="Unassembled WGS sequence"/>
</dbReference>
<dbReference type="RefSeq" id="WP_131449550.1">
    <property type="nucleotide sequence ID" value="NZ_SJZI01000042.1"/>
</dbReference>
<feature type="signal peptide" evidence="1">
    <location>
        <begin position="1"/>
        <end position="18"/>
    </location>
</feature>
<comment type="caution">
    <text evidence="2">The sequence shown here is derived from an EMBL/GenBank/DDBJ whole genome shotgun (WGS) entry which is preliminary data.</text>
</comment>
<evidence type="ECO:0000313" key="2">
    <source>
        <dbReference type="EMBL" id="TCJ14560.1"/>
    </source>
</evidence>
<evidence type="ECO:0000313" key="3">
    <source>
        <dbReference type="Proteomes" id="UP000295334"/>
    </source>
</evidence>
<feature type="chain" id="PRO_5020539149" evidence="1">
    <location>
        <begin position="19"/>
        <end position="505"/>
    </location>
</feature>
<dbReference type="OrthoDB" id="1490253at2"/>
<reference evidence="2 3" key="1">
    <citation type="submission" date="2019-03" db="EMBL/GenBank/DDBJ databases">
        <authorList>
            <person name="Kim M.K.M."/>
        </authorList>
    </citation>
    <scope>NUCLEOTIDE SEQUENCE [LARGE SCALE GENOMIC DNA]</scope>
    <source>
        <strain evidence="2 3">17J68-12</strain>
    </source>
</reference>
<sequence length="505" mass="58651">MTRLLLLLPLLCFLGAGAQKIVYSEPDRDETRRTTFEVIGKVGPNVLVYKNIRAQSFISAYDNDMKPVGKERQDYLPEDRLINVDFFPYTDHAWVIYEYQKKNVVYCEAVKVDALGKKVSDVRLVDTAHISITTNNKIYSVISSEDKNRLMVFKINSRNKNRYVLSTLLLDRDLGELGRSRHTIPMEDRDDNLGEFRLDNDGGLVFARFTRVNNDNISQASLLWKPAGSDSLYTTEIRIDKDKMFLDELHIKVDNPNKRYFLTSFYYTKRRGNIEGFYFYVWDGTTQKVALERAVALGDELRRDARGDASPKMAFNDYFIRNIIVKKDGGFIIGSEAYYTTSRLNNWNRWDYLYGPPYGGGYGYYSYSPYNNWYWRNRANTAAVRYHADNITILSFDPAGGLQWSNVIHKEQFDDDSDDALSYQVMNTGGALHFLFNQDEKRVQLLNDYVLSPDGAMNRNPTLKNLDRNFDFLPRYGKQVAARTFIVPCYYRNYICFAKVEYPNP</sequence>
<accession>A0A4R1BC06</accession>
<gene>
    <name evidence="2" type="ORF">EPD60_11290</name>
</gene>
<keyword evidence="1" id="KW-0732">Signal</keyword>
<organism evidence="2 3">
    <name type="scientific">Flaviaesturariibacter flavus</name>
    <dbReference type="NCBI Taxonomy" id="2502780"/>
    <lineage>
        <taxon>Bacteria</taxon>
        <taxon>Pseudomonadati</taxon>
        <taxon>Bacteroidota</taxon>
        <taxon>Chitinophagia</taxon>
        <taxon>Chitinophagales</taxon>
        <taxon>Chitinophagaceae</taxon>
        <taxon>Flaviaestuariibacter</taxon>
    </lineage>
</organism>
<protein>
    <submittedName>
        <fullName evidence="2">Uncharacterized protein</fullName>
    </submittedName>
</protein>
<evidence type="ECO:0000256" key="1">
    <source>
        <dbReference type="SAM" id="SignalP"/>
    </source>
</evidence>
<name>A0A4R1BC06_9BACT</name>
<keyword evidence="3" id="KW-1185">Reference proteome</keyword>